<dbReference type="Proteomes" id="UP000272051">
    <property type="component" value="Unassembled WGS sequence"/>
</dbReference>
<organism evidence="1 4">
    <name type="scientific">Thermoproteota archaeon</name>
    <dbReference type="NCBI Taxonomy" id="2056631"/>
    <lineage>
        <taxon>Archaea</taxon>
        <taxon>Thermoproteota</taxon>
    </lineage>
</organism>
<dbReference type="EMBL" id="QMQX01000041">
    <property type="protein sequence ID" value="RLE52683.1"/>
    <property type="molecule type" value="Genomic_DNA"/>
</dbReference>
<protein>
    <submittedName>
        <fullName evidence="1">Uncharacterized protein</fullName>
    </submittedName>
</protein>
<accession>A0A497ESY2</accession>
<dbReference type="Proteomes" id="UP000278475">
    <property type="component" value="Unassembled WGS sequence"/>
</dbReference>
<evidence type="ECO:0000313" key="2">
    <source>
        <dbReference type="EMBL" id="RLE52683.1"/>
    </source>
</evidence>
<name>A0A497ESY2_9CREN</name>
<evidence type="ECO:0000313" key="1">
    <source>
        <dbReference type="EMBL" id="RLE50031.1"/>
    </source>
</evidence>
<sequence>MVKTVSVKCAKCGQEIFRYLKLSDGHLWHCWKPRIMRDYSVREGNVVKCPCGNIIGYDVGIYIKLRQKAFTW</sequence>
<dbReference type="AlphaFoldDB" id="A0A497ESY2"/>
<evidence type="ECO:0000313" key="4">
    <source>
        <dbReference type="Proteomes" id="UP000278475"/>
    </source>
</evidence>
<evidence type="ECO:0000313" key="3">
    <source>
        <dbReference type="Proteomes" id="UP000272051"/>
    </source>
</evidence>
<gene>
    <name evidence="1" type="ORF">DRJ31_02840</name>
    <name evidence="2" type="ORF">DRJ33_03145</name>
</gene>
<reference evidence="3 4" key="1">
    <citation type="submission" date="2018-06" db="EMBL/GenBank/DDBJ databases">
        <title>Extensive metabolic versatility and redundancy in microbially diverse, dynamic hydrothermal sediments.</title>
        <authorList>
            <person name="Dombrowski N."/>
            <person name="Teske A."/>
            <person name="Baker B.J."/>
        </authorList>
    </citation>
    <scope>NUCLEOTIDE SEQUENCE [LARGE SCALE GENOMIC DNA]</scope>
    <source>
        <strain evidence="2">B34_G17</strain>
        <strain evidence="1">B66_G16</strain>
    </source>
</reference>
<dbReference type="EMBL" id="QMQV01000015">
    <property type="protein sequence ID" value="RLE50031.1"/>
    <property type="molecule type" value="Genomic_DNA"/>
</dbReference>
<comment type="caution">
    <text evidence="1">The sequence shown here is derived from an EMBL/GenBank/DDBJ whole genome shotgun (WGS) entry which is preliminary data.</text>
</comment>
<proteinExistence type="predicted"/>